<gene>
    <name evidence="1" type="ORF">Vbra_4166</name>
</gene>
<protein>
    <submittedName>
        <fullName evidence="1">Uncharacterized protein</fullName>
    </submittedName>
</protein>
<name>A0A0G4F687_VITBC</name>
<dbReference type="Proteomes" id="UP000041254">
    <property type="component" value="Unassembled WGS sequence"/>
</dbReference>
<keyword evidence="2" id="KW-1185">Reference proteome</keyword>
<evidence type="ECO:0000313" key="2">
    <source>
        <dbReference type="Proteomes" id="UP000041254"/>
    </source>
</evidence>
<sequence length="412" mass="43497">MGASRHKGQSVEQTVQFAEQRSTENEVMRADMISLFSLVVVLILNRTGHADHICGAFEPVDDQQTCPNISGMSEKQLAALGVPVSEDLAEGPEGRAKLVVTDAPGLSTDSACYKGDAIEKALQEADVLGVVDLQKPCKLEDERRLCEALGEELKGRTSVEDVRVKLIQEVVSPGTDIRLIGIEANDDGTCIAHYEPIRGASAFLNLTQLRQPGPEIAQAGRFAVLLTEEVAPAARRTITRTGRRAGKVRPMSGGRKTKIFITAKDITAAEAKEVLPTLVQSAAKAGGGGLRQAVGRQAMAKAPVEAAKKDLISKLVGDLGLKAKGVAAAAGTARGVIGGGRLLCIVLGLGLSSKTLMDASRSDAGFIQHVFSSIQHGGEDFIDTLKKVAPGISPQKVEGMPEPGEEQWAIQT</sequence>
<dbReference type="InParanoid" id="A0A0G4F687"/>
<evidence type="ECO:0000313" key="1">
    <source>
        <dbReference type="EMBL" id="CEM07759.1"/>
    </source>
</evidence>
<dbReference type="EMBL" id="CDMY01000377">
    <property type="protein sequence ID" value="CEM07759.1"/>
    <property type="molecule type" value="Genomic_DNA"/>
</dbReference>
<reference evidence="1 2" key="1">
    <citation type="submission" date="2014-11" db="EMBL/GenBank/DDBJ databases">
        <authorList>
            <person name="Zhu J."/>
            <person name="Qi W."/>
            <person name="Song R."/>
        </authorList>
    </citation>
    <scope>NUCLEOTIDE SEQUENCE [LARGE SCALE GENOMIC DNA]</scope>
</reference>
<accession>A0A0G4F687</accession>
<proteinExistence type="predicted"/>
<dbReference type="AlphaFoldDB" id="A0A0G4F687"/>
<dbReference type="VEuPathDB" id="CryptoDB:Vbra_4166"/>
<organism evidence="1 2">
    <name type="scientific">Vitrella brassicaformis (strain CCMP3155)</name>
    <dbReference type="NCBI Taxonomy" id="1169540"/>
    <lineage>
        <taxon>Eukaryota</taxon>
        <taxon>Sar</taxon>
        <taxon>Alveolata</taxon>
        <taxon>Colpodellida</taxon>
        <taxon>Vitrellaceae</taxon>
        <taxon>Vitrella</taxon>
    </lineage>
</organism>